<dbReference type="SUPFAM" id="SSF52540">
    <property type="entry name" value="P-loop containing nucleoside triphosphate hydrolases"/>
    <property type="match status" value="1"/>
</dbReference>
<keyword evidence="1" id="KW-1133">Transmembrane helix</keyword>
<feature type="transmembrane region" description="Helical" evidence="1">
    <location>
        <begin position="168"/>
        <end position="191"/>
    </location>
</feature>
<dbReference type="GO" id="GO:0016020">
    <property type="term" value="C:membrane"/>
    <property type="evidence" value="ECO:0007669"/>
    <property type="project" value="InterPro"/>
</dbReference>
<dbReference type="PROSITE" id="PS50893">
    <property type="entry name" value="ABC_TRANSPORTER_2"/>
    <property type="match status" value="1"/>
</dbReference>
<reference evidence="3 4" key="2">
    <citation type="submission" date="2016-08" db="EMBL/GenBank/DDBJ databases">
        <title>Pervasive Adenine N6-methylation of Active Genes in Fungi.</title>
        <authorList>
            <consortium name="DOE Joint Genome Institute"/>
            <person name="Mondo S.J."/>
            <person name="Dannebaum R.O."/>
            <person name="Kuo R.C."/>
            <person name="Labutti K."/>
            <person name="Haridas S."/>
            <person name="Kuo A."/>
            <person name="Salamov A."/>
            <person name="Ahrendt S.R."/>
            <person name="Lipzen A."/>
            <person name="Sullivan W."/>
            <person name="Andreopoulos W.B."/>
            <person name="Clum A."/>
            <person name="Lindquist E."/>
            <person name="Daum C."/>
            <person name="Ramamoorthy G.K."/>
            <person name="Gryganskyi A."/>
            <person name="Culley D."/>
            <person name="Magnuson J.K."/>
            <person name="James T.Y."/>
            <person name="O'Malley M.A."/>
            <person name="Stajich J.E."/>
            <person name="Spatafora J.W."/>
            <person name="Visel A."/>
            <person name="Grigoriev I.V."/>
        </authorList>
    </citation>
    <scope>NUCLEOTIDE SEQUENCE [LARGE SCALE GENOMIC DNA]</scope>
    <source>
        <strain evidence="3 4">S4</strain>
    </source>
</reference>
<feature type="transmembrane region" description="Helical" evidence="1">
    <location>
        <begin position="102"/>
        <end position="130"/>
    </location>
</feature>
<dbReference type="EMBL" id="MCFG01000024">
    <property type="protein sequence ID" value="ORX86166.1"/>
    <property type="molecule type" value="Genomic_DNA"/>
</dbReference>
<dbReference type="PANTHER" id="PTHR19229">
    <property type="entry name" value="ATP-BINDING CASSETTE TRANSPORTER SUBFAMILY A ABCA"/>
    <property type="match status" value="1"/>
</dbReference>
<dbReference type="GO" id="GO:0005319">
    <property type="term" value="F:lipid transporter activity"/>
    <property type="evidence" value="ECO:0007669"/>
    <property type="project" value="TreeGrafter"/>
</dbReference>
<keyword evidence="1" id="KW-0812">Transmembrane</keyword>
<dbReference type="PANTHER" id="PTHR19229:SF209">
    <property type="entry name" value="ATP-BINDING CASSETTE SUB-FAMILY A MEMBER 5 ISOFORM X1"/>
    <property type="match status" value="1"/>
</dbReference>
<evidence type="ECO:0000259" key="2">
    <source>
        <dbReference type="PROSITE" id="PS50893"/>
    </source>
</evidence>
<dbReference type="InterPro" id="IPR003439">
    <property type="entry name" value="ABC_transporter-like_ATP-bd"/>
</dbReference>
<dbReference type="InterPro" id="IPR026082">
    <property type="entry name" value="ABCA"/>
</dbReference>
<gene>
    <name evidence="3" type="ORF">BCR32DRAFT_290155</name>
</gene>
<dbReference type="STRING" id="1754192.A0A1Y1XL16"/>
<dbReference type="Pfam" id="PF00005">
    <property type="entry name" value="ABC_tran"/>
    <property type="match status" value="1"/>
</dbReference>
<dbReference type="OrthoDB" id="6500128at2759"/>
<organism evidence="3 4">
    <name type="scientific">Anaeromyces robustus</name>
    <dbReference type="NCBI Taxonomy" id="1754192"/>
    <lineage>
        <taxon>Eukaryota</taxon>
        <taxon>Fungi</taxon>
        <taxon>Fungi incertae sedis</taxon>
        <taxon>Chytridiomycota</taxon>
        <taxon>Chytridiomycota incertae sedis</taxon>
        <taxon>Neocallimastigomycetes</taxon>
        <taxon>Neocallimastigales</taxon>
        <taxon>Neocallimastigaceae</taxon>
        <taxon>Anaeromyces</taxon>
    </lineage>
</organism>
<dbReference type="AlphaFoldDB" id="A0A1Y1XL16"/>
<name>A0A1Y1XL16_9FUNG</name>
<sequence length="579" mass="67069">MVSYIQYTVAQLKHRFIESPIKYYIYYLSPVVIFIIGWILGKMTLEKETVDTKVTFNFIPMSMIGYSLYLVFVYRMAYEIIKEKKEYRRQYMHTYGFSSFKFHLSWVIIYAILILPSSLIITGLIFILGVFPKIDITIIFLSLYTIQYGSALMYSLWVSSFFRRSPVIGGIVSILVYGSSAISTICSQYFFSYKRGRDHVNAYNTPNLMVYVIHQMRNAVIRGESINWFNIIPSGNYNILISIAIACASLIISFIVTLIIDVFFISSHMSRKPSDSKKSSYYERIIEYKLASKLGQFNNNNNQESNGRFFDWKKIKNSIKSNKESNPFNMDQPRLIENSSAAAIVGENLFKEYSNGIMGISNVSLNIYPNEIFMITGPKNSGKSTLMKMLYGRHRSSYGKVIYNYGKDKFEMNYRKWSTISCLNSYAPKEDYMFIEDLTVSDHINLYESMCSSQENGFTLLNELNFLGNTSDVIKNLDTVEKTKVKIVLALMKYRKYIFLEEPTKGMSEKDKICFWKVIRERKSQHVIVISTESVEEASQQADRVLLLNNGMIHFIGESEDLKHHSTNTNQNEHQLEIN</sequence>
<comment type="caution">
    <text evidence="3">The sequence shown here is derived from an EMBL/GenBank/DDBJ whole genome shotgun (WGS) entry which is preliminary data.</text>
</comment>
<feature type="transmembrane region" description="Helical" evidence="1">
    <location>
        <begin position="239"/>
        <end position="264"/>
    </location>
</feature>
<evidence type="ECO:0000256" key="1">
    <source>
        <dbReference type="SAM" id="Phobius"/>
    </source>
</evidence>
<keyword evidence="4" id="KW-1185">Reference proteome</keyword>
<feature type="transmembrane region" description="Helical" evidence="1">
    <location>
        <begin position="61"/>
        <end position="81"/>
    </location>
</feature>
<protein>
    <submittedName>
        <fullName evidence="3">p-loop containing nucleoside triphosphate hydrolase protein</fullName>
    </submittedName>
</protein>
<dbReference type="GO" id="GO:0005524">
    <property type="term" value="F:ATP binding"/>
    <property type="evidence" value="ECO:0007669"/>
    <property type="project" value="InterPro"/>
</dbReference>
<reference evidence="3 4" key="1">
    <citation type="submission" date="2016-08" db="EMBL/GenBank/DDBJ databases">
        <title>A Parts List for Fungal Cellulosomes Revealed by Comparative Genomics.</title>
        <authorList>
            <consortium name="DOE Joint Genome Institute"/>
            <person name="Haitjema C.H."/>
            <person name="Gilmore S.P."/>
            <person name="Henske J.K."/>
            <person name="Solomon K.V."/>
            <person name="De Groot R."/>
            <person name="Kuo A."/>
            <person name="Mondo S.J."/>
            <person name="Salamov A.A."/>
            <person name="Labutti K."/>
            <person name="Zhao Z."/>
            <person name="Chiniquy J."/>
            <person name="Barry K."/>
            <person name="Brewer H.M."/>
            <person name="Purvine S.O."/>
            <person name="Wright A.T."/>
            <person name="Boxma B."/>
            <person name="Van Alen T."/>
            <person name="Hackstein J.H."/>
            <person name="Baker S.E."/>
            <person name="Grigoriev I.V."/>
            <person name="O'Malley M.A."/>
        </authorList>
    </citation>
    <scope>NUCLEOTIDE SEQUENCE [LARGE SCALE GENOMIC DNA]</scope>
    <source>
        <strain evidence="3 4">S4</strain>
    </source>
</reference>
<dbReference type="GO" id="GO:0016887">
    <property type="term" value="F:ATP hydrolysis activity"/>
    <property type="evidence" value="ECO:0007669"/>
    <property type="project" value="InterPro"/>
</dbReference>
<keyword evidence="1" id="KW-0472">Membrane</keyword>
<dbReference type="Proteomes" id="UP000193944">
    <property type="component" value="Unassembled WGS sequence"/>
</dbReference>
<dbReference type="InterPro" id="IPR027417">
    <property type="entry name" value="P-loop_NTPase"/>
</dbReference>
<feature type="transmembrane region" description="Helical" evidence="1">
    <location>
        <begin position="136"/>
        <end position="156"/>
    </location>
</feature>
<keyword evidence="3" id="KW-0378">Hydrolase</keyword>
<dbReference type="Gene3D" id="3.40.50.300">
    <property type="entry name" value="P-loop containing nucleotide triphosphate hydrolases"/>
    <property type="match status" value="1"/>
</dbReference>
<proteinExistence type="predicted"/>
<feature type="domain" description="ABC transporter" evidence="2">
    <location>
        <begin position="344"/>
        <end position="575"/>
    </location>
</feature>
<dbReference type="GO" id="GO:0140359">
    <property type="term" value="F:ABC-type transporter activity"/>
    <property type="evidence" value="ECO:0007669"/>
    <property type="project" value="InterPro"/>
</dbReference>
<evidence type="ECO:0000313" key="4">
    <source>
        <dbReference type="Proteomes" id="UP000193944"/>
    </source>
</evidence>
<feature type="transmembrane region" description="Helical" evidence="1">
    <location>
        <begin position="23"/>
        <end position="41"/>
    </location>
</feature>
<evidence type="ECO:0000313" key="3">
    <source>
        <dbReference type="EMBL" id="ORX86166.1"/>
    </source>
</evidence>
<accession>A0A1Y1XL16</accession>